<feature type="compositionally biased region" description="Basic and acidic residues" evidence="1">
    <location>
        <begin position="312"/>
        <end position="322"/>
    </location>
</feature>
<protein>
    <recommendedName>
        <fullName evidence="2">ZSWIM3 N-terminal domain-containing protein</fullName>
    </recommendedName>
</protein>
<dbReference type="Proteomes" id="UP000028582">
    <property type="component" value="Unassembled WGS sequence"/>
</dbReference>
<accession>A0A080YWF7</accession>
<feature type="compositionally biased region" description="Basic and acidic residues" evidence="1">
    <location>
        <begin position="281"/>
        <end position="295"/>
    </location>
</feature>
<feature type="compositionally biased region" description="Polar residues" evidence="1">
    <location>
        <begin position="254"/>
        <end position="268"/>
    </location>
</feature>
<proteinExistence type="predicted"/>
<feature type="region of interest" description="Disordered" evidence="1">
    <location>
        <begin position="216"/>
        <end position="322"/>
    </location>
</feature>
<evidence type="ECO:0000313" key="4">
    <source>
        <dbReference type="Proteomes" id="UP000028582"/>
    </source>
</evidence>
<dbReference type="AlphaFoldDB" id="A0A080YWF7"/>
<feature type="domain" description="ZSWIM3 N-terminal" evidence="2">
    <location>
        <begin position="21"/>
        <end position="102"/>
    </location>
</feature>
<evidence type="ECO:0000313" key="3">
    <source>
        <dbReference type="EMBL" id="ETO58718.1"/>
    </source>
</evidence>
<evidence type="ECO:0000259" key="2">
    <source>
        <dbReference type="Pfam" id="PF21599"/>
    </source>
</evidence>
<gene>
    <name evidence="3" type="ORF">F444_22903</name>
</gene>
<dbReference type="EMBL" id="ANJA01004880">
    <property type="protein sequence ID" value="ETO58718.1"/>
    <property type="molecule type" value="Genomic_DNA"/>
</dbReference>
<sequence length="322" mass="36514">MNPGGDGIVNMVPAFGPAKNINSWEEFEKVFDSYKKKHKRKFRVRSSEKTAFYNSTHEDHIPTEFEWFQRIYRCTHGVSQVSRSKGHRNRSTRYCNCKARLTAVVSRCNHPHSHPTTGTKDSSYLTTNTLPLDDQDPEDVKTFADAHCKVTPQLTRNLLRSIMGHSSGEDRLKYMLHVLWQLDGSDVLRSDIQNDESQAALDDCNDKDEGREVSGLVIQSSHGPRLEKRTWNGADDEGIKPTPDGQRRKHLGTPNANQVMNDQDNSDPSALKHGRIPRMTQRPERANGEYPEGRPRIPNTDDFEWSTPDADSSLKHIPDAGP</sequence>
<comment type="caution">
    <text evidence="3">The sequence shown here is derived from an EMBL/GenBank/DDBJ whole genome shotgun (WGS) entry which is preliminary data.</text>
</comment>
<dbReference type="Pfam" id="PF21599">
    <property type="entry name" value="ZSWIM3_N"/>
    <property type="match status" value="1"/>
</dbReference>
<organism evidence="3 4">
    <name type="scientific">Phytophthora nicotianae P1976</name>
    <dbReference type="NCBI Taxonomy" id="1317066"/>
    <lineage>
        <taxon>Eukaryota</taxon>
        <taxon>Sar</taxon>
        <taxon>Stramenopiles</taxon>
        <taxon>Oomycota</taxon>
        <taxon>Peronosporomycetes</taxon>
        <taxon>Peronosporales</taxon>
        <taxon>Peronosporaceae</taxon>
        <taxon>Phytophthora</taxon>
    </lineage>
</organism>
<dbReference type="InterPro" id="IPR048325">
    <property type="entry name" value="ZSWIM3_N"/>
</dbReference>
<evidence type="ECO:0000256" key="1">
    <source>
        <dbReference type="SAM" id="MobiDB-lite"/>
    </source>
</evidence>
<reference evidence="3 4" key="1">
    <citation type="submission" date="2013-11" db="EMBL/GenBank/DDBJ databases">
        <title>The Genome Sequence of Phytophthora parasitica P1976.</title>
        <authorList>
            <consortium name="The Broad Institute Genomics Platform"/>
            <person name="Russ C."/>
            <person name="Tyler B."/>
            <person name="Panabieres F."/>
            <person name="Shan W."/>
            <person name="Tripathy S."/>
            <person name="Grunwald N."/>
            <person name="Machado M."/>
            <person name="Johnson C.S."/>
            <person name="Walker B."/>
            <person name="Young S."/>
            <person name="Zeng Q."/>
            <person name="Gargeya S."/>
            <person name="Fitzgerald M."/>
            <person name="Haas B."/>
            <person name="Abouelleil A."/>
            <person name="Allen A.W."/>
            <person name="Alvarado L."/>
            <person name="Arachchi H.M."/>
            <person name="Berlin A.M."/>
            <person name="Chapman S.B."/>
            <person name="Gainer-Dewar J."/>
            <person name="Goldberg J."/>
            <person name="Griggs A."/>
            <person name="Gujja S."/>
            <person name="Hansen M."/>
            <person name="Howarth C."/>
            <person name="Imamovic A."/>
            <person name="Ireland A."/>
            <person name="Larimer J."/>
            <person name="McCowan C."/>
            <person name="Murphy C."/>
            <person name="Pearson M."/>
            <person name="Poon T.W."/>
            <person name="Priest M."/>
            <person name="Roberts A."/>
            <person name="Saif S."/>
            <person name="Shea T."/>
            <person name="Sisk P."/>
            <person name="Sykes S."/>
            <person name="Wortman J."/>
            <person name="Nusbaum C."/>
            <person name="Birren B."/>
        </authorList>
    </citation>
    <scope>NUCLEOTIDE SEQUENCE [LARGE SCALE GENOMIC DNA]</scope>
    <source>
        <strain evidence="3 4">P1976</strain>
    </source>
</reference>
<name>A0A080YWF7_PHYNI</name>